<dbReference type="InterPro" id="IPR046347">
    <property type="entry name" value="bZIP_sf"/>
</dbReference>
<feature type="domain" description="PAC" evidence="6">
    <location>
        <begin position="401"/>
        <end position="455"/>
    </location>
</feature>
<evidence type="ECO:0000256" key="4">
    <source>
        <dbReference type="SAM" id="MobiDB-lite"/>
    </source>
</evidence>
<keyword evidence="1" id="KW-0285">Flavoprotein</keyword>
<evidence type="ECO:0000256" key="1">
    <source>
        <dbReference type="ARBA" id="ARBA00022630"/>
    </source>
</evidence>
<dbReference type="InterPro" id="IPR035965">
    <property type="entry name" value="PAS-like_dom_sf"/>
</dbReference>
<dbReference type="AlphaFoldDB" id="A0A7S4ABT7"/>
<evidence type="ECO:0000313" key="8">
    <source>
        <dbReference type="EMBL" id="CAE0710449.1"/>
    </source>
</evidence>
<dbReference type="SUPFAM" id="SSF55785">
    <property type="entry name" value="PYP-like sensor domain (PAS domain)"/>
    <property type="match status" value="1"/>
</dbReference>
<dbReference type="PROSITE" id="PS50113">
    <property type="entry name" value="PAC"/>
    <property type="match status" value="1"/>
</dbReference>
<dbReference type="EMBL" id="HBIX01004064">
    <property type="protein sequence ID" value="CAE0710449.1"/>
    <property type="molecule type" value="Transcribed_RNA"/>
</dbReference>
<proteinExistence type="predicted"/>
<dbReference type="Gene3D" id="1.20.5.170">
    <property type="match status" value="1"/>
</dbReference>
<sequence>MLAPLSIMSQPVTIPVFGSTSNQQPHTSGESGEWYMDDEEQDMDFDLLAEYLLEENPGHTQTTGGVNFDFGEFVVSPEQSVDFAGDNGAAQARDIITQHAATIAAAAAPEPSIQLPKTQVVQYAPVPAPPPLMVAPQLAAQGIAVPATIPQYTPQQSAPMAPAPAIVTMQQQQRVAPVRAAPKKTGGATEAKRRRTNPPEVAPQGLINTSYMTNGATNMSPAVVAAAAAAAAMQGRGRKKTQAQIDRRRERNRILARRTRLRKKFFFESLQKEVMELQRENAALKDIVRTEVETEEGKQLLEHCNAARKLPREVLEACGENPDLEEEDFNLVTSIQQSQHSFVITDPSLQDNPIVFASDDFLTLTGYSRDDVLGRNCRFLQGPETCKEKQDLIRKGLATGEDISVTFVNYMADGTPFWNKLFIAALRDAQNNIVNFIGVIVKVASPEPGDPEFGKMIGPENVDADESEGDVDGTIKAIEGAVDATVGAAQISFSP</sequence>
<reference evidence="8" key="1">
    <citation type="submission" date="2021-01" db="EMBL/GenBank/DDBJ databases">
        <authorList>
            <person name="Corre E."/>
            <person name="Pelletier E."/>
            <person name="Niang G."/>
            <person name="Scheremetjew M."/>
            <person name="Finn R."/>
            <person name="Kale V."/>
            <person name="Holt S."/>
            <person name="Cochrane G."/>
            <person name="Meng A."/>
            <person name="Brown T."/>
            <person name="Cohen L."/>
        </authorList>
    </citation>
    <scope>NUCLEOTIDE SEQUENCE</scope>
    <source>
        <strain evidence="8">10249 10 AB</strain>
    </source>
</reference>
<dbReference type="PROSITE" id="PS50217">
    <property type="entry name" value="BZIP"/>
    <property type="match status" value="1"/>
</dbReference>
<dbReference type="NCBIfam" id="TIGR00229">
    <property type="entry name" value="sensory_box"/>
    <property type="match status" value="1"/>
</dbReference>
<dbReference type="InterPro" id="IPR000700">
    <property type="entry name" value="PAS-assoc_C"/>
</dbReference>
<evidence type="ECO:0000259" key="7">
    <source>
        <dbReference type="PROSITE" id="PS50217"/>
    </source>
</evidence>
<dbReference type="SUPFAM" id="SSF57959">
    <property type="entry name" value="Leucine zipper domain"/>
    <property type="match status" value="1"/>
</dbReference>
<dbReference type="PANTHER" id="PTHR47429">
    <property type="entry name" value="PROTEIN TWIN LOV 1"/>
    <property type="match status" value="1"/>
</dbReference>
<accession>A0A7S4ABT7</accession>
<dbReference type="InterPro" id="IPR000014">
    <property type="entry name" value="PAS"/>
</dbReference>
<dbReference type="CDD" id="cd00130">
    <property type="entry name" value="PAS"/>
    <property type="match status" value="1"/>
</dbReference>
<keyword evidence="3" id="KW-0157">Chromophore</keyword>
<dbReference type="Gene3D" id="3.30.450.20">
    <property type="entry name" value="PAS domain"/>
    <property type="match status" value="1"/>
</dbReference>
<dbReference type="Pfam" id="PF13426">
    <property type="entry name" value="PAS_9"/>
    <property type="match status" value="1"/>
</dbReference>
<gene>
    <name evidence="8" type="ORF">PAUS00366_LOCUS3176</name>
</gene>
<dbReference type="Pfam" id="PF07716">
    <property type="entry name" value="bZIP_2"/>
    <property type="match status" value="1"/>
</dbReference>
<feature type="region of interest" description="Disordered" evidence="4">
    <location>
        <begin position="174"/>
        <end position="206"/>
    </location>
</feature>
<feature type="domain" description="BZIP" evidence="7">
    <location>
        <begin position="242"/>
        <end position="285"/>
    </location>
</feature>
<evidence type="ECO:0000259" key="6">
    <source>
        <dbReference type="PROSITE" id="PS50113"/>
    </source>
</evidence>
<dbReference type="GO" id="GO:0003700">
    <property type="term" value="F:DNA-binding transcription factor activity"/>
    <property type="evidence" value="ECO:0007669"/>
    <property type="project" value="InterPro"/>
</dbReference>
<evidence type="ECO:0008006" key="9">
    <source>
        <dbReference type="Google" id="ProtNLM"/>
    </source>
</evidence>
<evidence type="ECO:0000256" key="2">
    <source>
        <dbReference type="ARBA" id="ARBA00022643"/>
    </source>
</evidence>
<dbReference type="PANTHER" id="PTHR47429:SF2">
    <property type="entry name" value="PROTEIN TWIN LOV 1"/>
    <property type="match status" value="1"/>
</dbReference>
<dbReference type="PROSITE" id="PS50112">
    <property type="entry name" value="PAS"/>
    <property type="match status" value="1"/>
</dbReference>
<organism evidence="8">
    <name type="scientific">Pseudo-nitzschia australis</name>
    <dbReference type="NCBI Taxonomy" id="44445"/>
    <lineage>
        <taxon>Eukaryota</taxon>
        <taxon>Sar</taxon>
        <taxon>Stramenopiles</taxon>
        <taxon>Ochrophyta</taxon>
        <taxon>Bacillariophyta</taxon>
        <taxon>Bacillariophyceae</taxon>
        <taxon>Bacillariophycidae</taxon>
        <taxon>Bacillariales</taxon>
        <taxon>Bacillariaceae</taxon>
        <taxon>Pseudo-nitzschia</taxon>
    </lineage>
</organism>
<name>A0A7S4ABT7_9STRA</name>
<evidence type="ECO:0000259" key="5">
    <source>
        <dbReference type="PROSITE" id="PS50112"/>
    </source>
</evidence>
<keyword evidence="2" id="KW-0288">FMN</keyword>
<feature type="domain" description="PAS" evidence="5">
    <location>
        <begin position="327"/>
        <end position="400"/>
    </location>
</feature>
<dbReference type="GO" id="GO:0005634">
    <property type="term" value="C:nucleus"/>
    <property type="evidence" value="ECO:0007669"/>
    <property type="project" value="TreeGrafter"/>
</dbReference>
<dbReference type="CDD" id="cd14809">
    <property type="entry name" value="bZIP_AUREO-like"/>
    <property type="match status" value="1"/>
</dbReference>
<protein>
    <recommendedName>
        <fullName evidence="9">LOV domain-containing protein</fullName>
    </recommendedName>
</protein>
<dbReference type="InterPro" id="IPR004827">
    <property type="entry name" value="bZIP"/>
</dbReference>
<evidence type="ECO:0000256" key="3">
    <source>
        <dbReference type="ARBA" id="ARBA00022991"/>
    </source>
</evidence>